<keyword evidence="2" id="KW-1185">Reference proteome</keyword>
<proteinExistence type="predicted"/>
<evidence type="ECO:0000313" key="2">
    <source>
        <dbReference type="Proteomes" id="UP000637695"/>
    </source>
</evidence>
<dbReference type="AlphaFoldDB" id="A0A917K5C9"/>
<dbReference type="EMBL" id="BMOY01000004">
    <property type="protein sequence ID" value="GGI98039.1"/>
    <property type="molecule type" value="Genomic_DNA"/>
</dbReference>
<sequence length="76" mass="8953">MFLCPVCGELVEALTNAHCMTRHQLAKREVVARYGPPRYIAPRLTREIQRWIQEAQVIRRADFDVPQALGYHLHRR</sequence>
<name>A0A917K5C9_9BACL</name>
<protein>
    <submittedName>
        <fullName evidence="1">Uncharacterized protein</fullName>
    </submittedName>
</protein>
<organism evidence="1 2">
    <name type="scientific">Alicyclobacillus cellulosilyticus</name>
    <dbReference type="NCBI Taxonomy" id="1003997"/>
    <lineage>
        <taxon>Bacteria</taxon>
        <taxon>Bacillati</taxon>
        <taxon>Bacillota</taxon>
        <taxon>Bacilli</taxon>
        <taxon>Bacillales</taxon>
        <taxon>Alicyclobacillaceae</taxon>
        <taxon>Alicyclobacillus</taxon>
    </lineage>
</organism>
<dbReference type="Proteomes" id="UP000637695">
    <property type="component" value="Unassembled WGS sequence"/>
</dbReference>
<evidence type="ECO:0000313" key="1">
    <source>
        <dbReference type="EMBL" id="GGI98039.1"/>
    </source>
</evidence>
<comment type="caution">
    <text evidence="1">The sequence shown here is derived from an EMBL/GenBank/DDBJ whole genome shotgun (WGS) entry which is preliminary data.</text>
</comment>
<accession>A0A917K5C9</accession>
<gene>
    <name evidence="1" type="ORF">GCM10010885_04590</name>
</gene>
<dbReference type="RefSeq" id="WP_188880910.1">
    <property type="nucleotide sequence ID" value="NZ_BMOY01000004.1"/>
</dbReference>
<reference evidence="1" key="2">
    <citation type="submission" date="2020-09" db="EMBL/GenBank/DDBJ databases">
        <authorList>
            <person name="Sun Q."/>
            <person name="Ohkuma M."/>
        </authorList>
    </citation>
    <scope>NUCLEOTIDE SEQUENCE</scope>
    <source>
        <strain evidence="1">JCM 18487</strain>
    </source>
</reference>
<reference evidence="1" key="1">
    <citation type="journal article" date="2014" name="Int. J. Syst. Evol. Microbiol.">
        <title>Complete genome sequence of Corynebacterium casei LMG S-19264T (=DSM 44701T), isolated from a smear-ripened cheese.</title>
        <authorList>
            <consortium name="US DOE Joint Genome Institute (JGI-PGF)"/>
            <person name="Walter F."/>
            <person name="Albersmeier A."/>
            <person name="Kalinowski J."/>
            <person name="Ruckert C."/>
        </authorList>
    </citation>
    <scope>NUCLEOTIDE SEQUENCE</scope>
    <source>
        <strain evidence="1">JCM 18487</strain>
    </source>
</reference>